<feature type="domain" description="PKD" evidence="6">
    <location>
        <begin position="1125"/>
        <end position="1174"/>
    </location>
</feature>
<dbReference type="Proteomes" id="UP000627292">
    <property type="component" value="Unassembled WGS sequence"/>
</dbReference>
<evidence type="ECO:0000256" key="3">
    <source>
        <dbReference type="ARBA" id="ARBA00022737"/>
    </source>
</evidence>
<keyword evidence="2" id="KW-0812">Transmembrane</keyword>
<feature type="domain" description="PKD" evidence="6">
    <location>
        <begin position="866"/>
        <end position="915"/>
    </location>
</feature>
<evidence type="ECO:0000259" key="6">
    <source>
        <dbReference type="PROSITE" id="PS50093"/>
    </source>
</evidence>
<dbReference type="PANTHER" id="PTHR46730:SF4">
    <property type="entry name" value="POLYCYSTIC KIDNEY DISEASE PROTEIN 1-LIKE 1"/>
    <property type="match status" value="1"/>
</dbReference>
<dbReference type="SMART" id="SM00089">
    <property type="entry name" value="PKD"/>
    <property type="match status" value="15"/>
</dbReference>
<dbReference type="PROSITE" id="PS50093">
    <property type="entry name" value="PKD"/>
    <property type="match status" value="15"/>
</dbReference>
<protein>
    <recommendedName>
        <fullName evidence="6">PKD domain-containing protein</fullName>
    </recommendedName>
</protein>
<accession>A0A917IT84</accession>
<gene>
    <name evidence="7" type="ORF">GCM10011379_11680</name>
</gene>
<feature type="domain" description="PKD" evidence="6">
    <location>
        <begin position="203"/>
        <end position="264"/>
    </location>
</feature>
<evidence type="ECO:0000313" key="7">
    <source>
        <dbReference type="EMBL" id="GGH62076.1"/>
    </source>
</evidence>
<name>A0A917IT84_9BACT</name>
<dbReference type="InterPro" id="IPR000601">
    <property type="entry name" value="PKD_dom"/>
</dbReference>
<dbReference type="InterPro" id="IPR026341">
    <property type="entry name" value="T9SS_type_B"/>
</dbReference>
<dbReference type="SUPFAM" id="SSF49299">
    <property type="entry name" value="PKD domain"/>
    <property type="match status" value="15"/>
</dbReference>
<sequence length="1592" mass="172291">MLCITVWNTGLGQTPKADFSSNNTNSGCAPLIAQFKDISTGGSATWWRWEFGNGASSSQQNPGVIYTEPGTYTITFIAGNATGSDTMVKTAYIEVYGKPEVAFGATPATGCLPLNTRFSDSSKAGSGTITSYIWDFGDGQISALANPAHTYTVPGNYEVSLTVQNSYGCKQALQKKAAVQVAGKVTGAYNYSYVNACQPPTRVQFNNTSASDKPLQYQWSFGDGNSSTEASPEHVYSAAGNYSARLISISPAGCTDTMVQQITIGAVKAAFSVANNACTGTALSFTNTSTPAPVSSTWAFGDEATATGINTSHTYTKSGTYNVTLYTNFGNCTDSVKQLVTVSDKPVTSFTTPGVTDACAVPATVTFTNTTKGAVSYLWIFGDGSTSQETNPSHTYRQSGYYTITLISFNAGGCSDTLTRQKLIHVGPPRITALKDLPYTGCVPSVVKMSALLDEAQTVTSWRWNFGDGSTSEEATPSHNYTQAGDYTVSVTIRTSSGCTDTYTLQHAVVLAQAPEAAFSATPLQVCGSKPISFTDESTGDRDFWSWNFGDGQYDSNKNPKHPYQDTGNFTITLVVGNKNCFDTLVKTRYVRIDMPIARFNAEMNCNKPYERTFTDISIGAKSWEWNFGDGQKANTRHPAHTYADTGTYIVQLITRNDACADTMRKTIYVVDEHPSFDYTPGEEICKKETITVTATNYAPQYVKDFTWNFGDQTEKKGKAATLSHVYANTGSYAVKLTITDINGCAVSAEKPILNIAVFGSKAQFDNTTGICLEDGKVSFTDKSVTDGKHPVTEWKWSFGDGNTAVTTTAGYTHTYTKAGNFSVQLTIKDSYGCRDTITKTNAVVIADPKAVINLQDSIFCSGLPVNFANASKGTALSYRWSFGDGTTSTQAAPAHSFAKEGSYNIALAVTDKYGCKDSVYKEKLVTIANPVASFNLTDSFASCPPLIASPVNYSQNTTAYSWNFDDGIVSGLDKPEHAYVQGGVYRLTLVAKGHGACYDTAVHVVTVKGPSGSYTFTPNVACAPSPVAFKGKVKNTVTLAWDFGDGTVVAGADEVISHTYTNHGAYVPKLVLIDSFNCKVGIANRDTLFVRDIKPHMQNTLQTGCDSALMAFTDSTQVWYDKIASYQWSFGDKTTSTQANPTHYYYKSGNYTTKLVVTSAMGCKDSVTRVLNVPVYQSPRPRIIAEDSICFNSSLSMQGSDQHSDTAITSWQWKYGNGQQANGQNQQYTWPYTGKYQVQLTAVNGHGCTGNATRSVTVLSLPVLDAGPDTSICLGQTLRMQPTGADIYNWSGNMNRSNADYGMGEVSPSTGTRYYLKGSSYFGCVSHDSLFVDVKQPTRISRMSADTLCTGESAKLQATGAERYEWIPATGLDNPRIANPVATPAATTTYTVIGGDLKGCFSDTQRVTVRVYPIPVFDILDSVKNVNVGYPDTLRTYSSPDITTWRWAPATSLSCATCPNPVILSKQDITYTAKVFNEGGCTAQDQVTVHVLCNGVNVFMPNTFSPNNDGMNDRFYPRGKGLYNIRALRIFNRWGQAVYEKVNFLANNESYGWDGSFGGQPGQSGVYVYVMEIECNNGTVMTYKGNVMLMR</sequence>
<feature type="domain" description="PKD" evidence="6">
    <location>
        <begin position="99"/>
        <end position="186"/>
    </location>
</feature>
<dbReference type="RefSeq" id="WP_188951029.1">
    <property type="nucleotide sequence ID" value="NZ_BMIB01000001.1"/>
</dbReference>
<keyword evidence="8" id="KW-1185">Reference proteome</keyword>
<reference evidence="7" key="2">
    <citation type="submission" date="2020-09" db="EMBL/GenBank/DDBJ databases">
        <authorList>
            <person name="Sun Q."/>
            <person name="Zhou Y."/>
        </authorList>
    </citation>
    <scope>NUCLEOTIDE SEQUENCE</scope>
    <source>
        <strain evidence="7">CGMCC 1.15290</strain>
    </source>
</reference>
<evidence type="ECO:0000313" key="8">
    <source>
        <dbReference type="Proteomes" id="UP000627292"/>
    </source>
</evidence>
<feature type="domain" description="PKD" evidence="6">
    <location>
        <begin position="1201"/>
        <end position="1259"/>
    </location>
</feature>
<dbReference type="InterPro" id="IPR022409">
    <property type="entry name" value="PKD/Chitinase_dom"/>
</dbReference>
<dbReference type="Pfam" id="PF13585">
    <property type="entry name" value="CHU_C"/>
    <property type="match status" value="1"/>
</dbReference>
<dbReference type="CDD" id="cd00146">
    <property type="entry name" value="PKD"/>
    <property type="match status" value="14"/>
</dbReference>
<evidence type="ECO:0000256" key="1">
    <source>
        <dbReference type="ARBA" id="ARBA00004141"/>
    </source>
</evidence>
<feature type="domain" description="PKD" evidence="6">
    <location>
        <begin position="706"/>
        <end position="753"/>
    </location>
</feature>
<evidence type="ECO:0000256" key="4">
    <source>
        <dbReference type="ARBA" id="ARBA00022989"/>
    </source>
</evidence>
<dbReference type="GO" id="GO:0006816">
    <property type="term" value="P:calcium ion transport"/>
    <property type="evidence" value="ECO:0007669"/>
    <property type="project" value="TreeGrafter"/>
</dbReference>
<dbReference type="Pfam" id="PF18911">
    <property type="entry name" value="PKD_4"/>
    <property type="match status" value="15"/>
</dbReference>
<organism evidence="7 8">
    <name type="scientific">Filimonas zeae</name>
    <dbReference type="NCBI Taxonomy" id="1737353"/>
    <lineage>
        <taxon>Bacteria</taxon>
        <taxon>Pseudomonadati</taxon>
        <taxon>Bacteroidota</taxon>
        <taxon>Chitinophagia</taxon>
        <taxon>Chitinophagales</taxon>
        <taxon>Chitinophagaceae</taxon>
        <taxon>Filimonas</taxon>
    </lineage>
</organism>
<evidence type="ECO:0000256" key="2">
    <source>
        <dbReference type="ARBA" id="ARBA00022692"/>
    </source>
</evidence>
<keyword evidence="4" id="KW-1133">Transmembrane helix</keyword>
<dbReference type="NCBIfam" id="TIGR04131">
    <property type="entry name" value="Bac_Flav_CTERM"/>
    <property type="match status" value="1"/>
</dbReference>
<dbReference type="GO" id="GO:0005261">
    <property type="term" value="F:monoatomic cation channel activity"/>
    <property type="evidence" value="ECO:0007669"/>
    <property type="project" value="TreeGrafter"/>
</dbReference>
<dbReference type="InterPro" id="IPR035986">
    <property type="entry name" value="PKD_dom_sf"/>
</dbReference>
<feature type="domain" description="PKD" evidence="6">
    <location>
        <begin position="623"/>
        <end position="670"/>
    </location>
</feature>
<feature type="domain" description="PKD" evidence="6">
    <location>
        <begin position="515"/>
        <end position="578"/>
    </location>
</feature>
<dbReference type="PANTHER" id="PTHR46730">
    <property type="entry name" value="POLYCYSTIN-1"/>
    <property type="match status" value="1"/>
</dbReference>
<proteinExistence type="predicted"/>
<comment type="subcellular location">
    <subcellularLocation>
        <location evidence="1">Membrane</location>
        <topology evidence="1">Multi-pass membrane protein</topology>
    </subcellularLocation>
</comment>
<feature type="domain" description="PKD" evidence="6">
    <location>
        <begin position="346"/>
        <end position="413"/>
    </location>
</feature>
<dbReference type="GO" id="GO:0005886">
    <property type="term" value="C:plasma membrane"/>
    <property type="evidence" value="ECO:0007669"/>
    <property type="project" value="TreeGrafter"/>
</dbReference>
<feature type="domain" description="PKD" evidence="6">
    <location>
        <begin position="791"/>
        <end position="844"/>
    </location>
</feature>
<feature type="domain" description="PKD" evidence="6">
    <location>
        <begin position="460"/>
        <end position="505"/>
    </location>
</feature>
<keyword evidence="5" id="KW-0472">Membrane</keyword>
<dbReference type="Gene3D" id="2.60.40.10">
    <property type="entry name" value="Immunoglobulins"/>
    <property type="match status" value="15"/>
</dbReference>
<keyword evidence="3" id="KW-0677">Repeat</keyword>
<reference evidence="7" key="1">
    <citation type="journal article" date="2014" name="Int. J. Syst. Evol. Microbiol.">
        <title>Complete genome sequence of Corynebacterium casei LMG S-19264T (=DSM 44701T), isolated from a smear-ripened cheese.</title>
        <authorList>
            <consortium name="US DOE Joint Genome Institute (JGI-PGF)"/>
            <person name="Walter F."/>
            <person name="Albersmeier A."/>
            <person name="Kalinowski J."/>
            <person name="Ruckert C."/>
        </authorList>
    </citation>
    <scope>NUCLEOTIDE SEQUENCE</scope>
    <source>
        <strain evidence="7">CGMCC 1.15290</strain>
    </source>
</reference>
<feature type="domain" description="PKD" evidence="6">
    <location>
        <begin position="16"/>
        <end position="95"/>
    </location>
</feature>
<feature type="domain" description="PKD" evidence="6">
    <location>
        <begin position="1036"/>
        <end position="1076"/>
    </location>
</feature>
<feature type="domain" description="PKD" evidence="6">
    <location>
        <begin position="955"/>
        <end position="1015"/>
    </location>
</feature>
<dbReference type="InterPro" id="IPR013783">
    <property type="entry name" value="Ig-like_fold"/>
</dbReference>
<dbReference type="EMBL" id="BMIB01000001">
    <property type="protein sequence ID" value="GGH62076.1"/>
    <property type="molecule type" value="Genomic_DNA"/>
</dbReference>
<feature type="domain" description="PKD" evidence="6">
    <location>
        <begin position="266"/>
        <end position="325"/>
    </location>
</feature>
<evidence type="ECO:0000256" key="5">
    <source>
        <dbReference type="ARBA" id="ARBA00023136"/>
    </source>
</evidence>
<comment type="caution">
    <text evidence="7">The sequence shown here is derived from an EMBL/GenBank/DDBJ whole genome shotgun (WGS) entry which is preliminary data.</text>
</comment>